<evidence type="ECO:0000256" key="5">
    <source>
        <dbReference type="ARBA" id="ARBA00023239"/>
    </source>
</evidence>
<feature type="domain" description="Orn/Lys/Arg decarboxylase C-terminal" evidence="7">
    <location>
        <begin position="374"/>
        <end position="448"/>
    </location>
</feature>
<keyword evidence="4" id="KW-0663">Pyridoxal phosphate</keyword>
<dbReference type="Pfam" id="PF03711">
    <property type="entry name" value="OKR_DC_1_C"/>
    <property type="match status" value="1"/>
</dbReference>
<dbReference type="Gene3D" id="3.40.640.10">
    <property type="entry name" value="Type I PLP-dependent aspartate aminotransferase-like (Major domain)"/>
    <property type="match status" value="1"/>
</dbReference>
<keyword evidence="9" id="KW-1185">Reference proteome</keyword>
<evidence type="ECO:0000256" key="4">
    <source>
        <dbReference type="ARBA" id="ARBA00022898"/>
    </source>
</evidence>
<proteinExistence type="inferred from homology"/>
<comment type="cofactor">
    <cofactor evidence="1">
        <name>pyridoxal 5'-phosphate</name>
        <dbReference type="ChEBI" id="CHEBI:597326"/>
    </cofactor>
</comment>
<dbReference type="InterPro" id="IPR015424">
    <property type="entry name" value="PyrdxlP-dep_Trfase"/>
</dbReference>
<reference evidence="9" key="1">
    <citation type="journal article" date="2019" name="Int. J. Syst. Evol. Microbiol.">
        <title>The Global Catalogue of Microorganisms (GCM) 10K type strain sequencing project: providing services to taxonomists for standard genome sequencing and annotation.</title>
        <authorList>
            <consortium name="The Broad Institute Genomics Platform"/>
            <consortium name="The Broad Institute Genome Sequencing Center for Infectious Disease"/>
            <person name="Wu L."/>
            <person name="Ma J."/>
        </authorList>
    </citation>
    <scope>NUCLEOTIDE SEQUENCE [LARGE SCALE GENOMIC DNA]</scope>
    <source>
        <strain evidence="9">CGMCC 1.14993</strain>
    </source>
</reference>
<feature type="domain" description="Orn/Lys/Arg decarboxylases family 1 pyridoxal-P attachment site" evidence="6">
    <location>
        <begin position="5"/>
        <end position="292"/>
    </location>
</feature>
<sequence length="472" mass="53123">MKEMPLVNALQQFVKKEPISFHVPGHKNGKHSFIQELGMPNLLQFDVTELNGLDDLHYPTEVIKEAEELLSTAYGSDESYFLVNGSTVGNLASILALCAENDEVIVQRNCHKSIFHGLSLAGAKPIFLPLDIDQELGQPLGVNIDQSNEIIKKYPNAKAVILTNPNYYGMSQDLDGLINLAHTLDIPVMIDEAHGAHFTIGEPFPRDALSMGADIVIQSAHKTLPAMTMGSYLHIKSSIICSDKIKEMLRMLQSSSPSYPIMASLDYSRSFVESFGSDKVIELKNQIHSFMNLIHELPALQIVETKNLLYKQDLLKLILKSTEGHTGKQLQAVFEEEDIYVELSDWAHVLLILPLDEKWKFEEHFKRIKNASERLTRIDQKYYPTSVPNINSAVSHSYASLKRMKKTVINLIEATGKISAENIVPYPPGVPVLLQGETITKEHIEYIVEIHQYGLTIHNLIEKEELQIEVYI</sequence>
<dbReference type="InterPro" id="IPR052357">
    <property type="entry name" value="Orn_Lys_Arg_decarboxylase-I"/>
</dbReference>
<evidence type="ECO:0000259" key="7">
    <source>
        <dbReference type="Pfam" id="PF03711"/>
    </source>
</evidence>
<gene>
    <name evidence="8" type="primary">cad</name>
    <name evidence="8" type="ORF">GCM10007380_42420</name>
</gene>
<evidence type="ECO:0000313" key="8">
    <source>
        <dbReference type="EMBL" id="GGI18339.1"/>
    </source>
</evidence>
<dbReference type="InterPro" id="IPR008286">
    <property type="entry name" value="Prn/Lys/Arg_de-COase_C"/>
</dbReference>
<dbReference type="AlphaFoldDB" id="A0A8J3AT00"/>
<dbReference type="SUPFAM" id="SSF53383">
    <property type="entry name" value="PLP-dependent transferases"/>
    <property type="match status" value="1"/>
</dbReference>
<comment type="similarity">
    <text evidence="2">Belongs to the Orn/Lys/Arg decarboxylase class-I family.</text>
</comment>
<dbReference type="SUPFAM" id="SSF55904">
    <property type="entry name" value="Ornithine decarboxylase C-terminal domain"/>
    <property type="match status" value="1"/>
</dbReference>
<evidence type="ECO:0000256" key="2">
    <source>
        <dbReference type="ARBA" id="ARBA00010671"/>
    </source>
</evidence>
<dbReference type="EMBL" id="BMHB01000007">
    <property type="protein sequence ID" value="GGI18339.1"/>
    <property type="molecule type" value="Genomic_DNA"/>
</dbReference>
<keyword evidence="5" id="KW-0456">Lyase</keyword>
<evidence type="ECO:0000259" key="6">
    <source>
        <dbReference type="Pfam" id="PF01276"/>
    </source>
</evidence>
<dbReference type="OrthoDB" id="9815233at2"/>
<dbReference type="RefSeq" id="WP_088003994.1">
    <property type="nucleotide sequence ID" value="NZ_NETJ01000011.1"/>
</dbReference>
<comment type="caution">
    <text evidence="8">The sequence shown here is derived from an EMBL/GenBank/DDBJ whole genome shotgun (WGS) entry which is preliminary data.</text>
</comment>
<dbReference type="InterPro" id="IPR036633">
    <property type="entry name" value="Prn/Lys/Arg_de-COase_C_sf"/>
</dbReference>
<dbReference type="CDD" id="cd00615">
    <property type="entry name" value="Orn_deC_like"/>
    <property type="match status" value="1"/>
</dbReference>
<evidence type="ECO:0000313" key="9">
    <source>
        <dbReference type="Proteomes" id="UP000626244"/>
    </source>
</evidence>
<dbReference type="InterPro" id="IPR015421">
    <property type="entry name" value="PyrdxlP-dep_Trfase_major"/>
</dbReference>
<accession>A0A8J3AT00</accession>
<dbReference type="Gene3D" id="3.90.105.10">
    <property type="entry name" value="Molybdopterin biosynthesis moea protein, domain 2"/>
    <property type="match status" value="1"/>
</dbReference>
<protein>
    <submittedName>
        <fullName evidence="8">Lysine decarboxylase</fullName>
    </submittedName>
</protein>
<dbReference type="Pfam" id="PF01276">
    <property type="entry name" value="OKR_DC_1"/>
    <property type="match status" value="1"/>
</dbReference>
<evidence type="ECO:0000256" key="3">
    <source>
        <dbReference type="ARBA" id="ARBA00022793"/>
    </source>
</evidence>
<evidence type="ECO:0000256" key="1">
    <source>
        <dbReference type="ARBA" id="ARBA00001933"/>
    </source>
</evidence>
<organism evidence="8 9">
    <name type="scientific">Gottfriedia solisilvae</name>
    <dbReference type="NCBI Taxonomy" id="1516104"/>
    <lineage>
        <taxon>Bacteria</taxon>
        <taxon>Bacillati</taxon>
        <taxon>Bacillota</taxon>
        <taxon>Bacilli</taxon>
        <taxon>Bacillales</taxon>
        <taxon>Bacillaceae</taxon>
        <taxon>Gottfriedia</taxon>
    </lineage>
</organism>
<keyword evidence="3" id="KW-0210">Decarboxylase</keyword>
<dbReference type="PANTHER" id="PTHR43277:SF3">
    <property type="entry name" value="DECARBOXYLASE, PUTATIVE-RELATED"/>
    <property type="match status" value="1"/>
</dbReference>
<dbReference type="Proteomes" id="UP000626244">
    <property type="component" value="Unassembled WGS sequence"/>
</dbReference>
<dbReference type="PANTHER" id="PTHR43277">
    <property type="entry name" value="ARGININE DECARBOXYLASE"/>
    <property type="match status" value="1"/>
</dbReference>
<dbReference type="InterPro" id="IPR000310">
    <property type="entry name" value="Orn/Lys/Arg_deCO2ase_major_dom"/>
</dbReference>
<name>A0A8J3AT00_9BACI</name>
<dbReference type="GO" id="GO:0016831">
    <property type="term" value="F:carboxy-lyase activity"/>
    <property type="evidence" value="ECO:0007669"/>
    <property type="project" value="UniProtKB-KW"/>
</dbReference>